<reference evidence="1" key="2">
    <citation type="journal article" date="2015" name="Fish Shellfish Immunol.">
        <title>Early steps in the European eel (Anguilla anguilla)-Vibrio vulnificus interaction in the gills: Role of the RtxA13 toxin.</title>
        <authorList>
            <person name="Callol A."/>
            <person name="Pajuelo D."/>
            <person name="Ebbesson L."/>
            <person name="Teles M."/>
            <person name="MacKenzie S."/>
            <person name="Amaro C."/>
        </authorList>
    </citation>
    <scope>NUCLEOTIDE SEQUENCE</scope>
</reference>
<name>A0A0E9VGZ1_ANGAN</name>
<proteinExistence type="predicted"/>
<organism evidence="1">
    <name type="scientific">Anguilla anguilla</name>
    <name type="common">European freshwater eel</name>
    <name type="synonym">Muraena anguilla</name>
    <dbReference type="NCBI Taxonomy" id="7936"/>
    <lineage>
        <taxon>Eukaryota</taxon>
        <taxon>Metazoa</taxon>
        <taxon>Chordata</taxon>
        <taxon>Craniata</taxon>
        <taxon>Vertebrata</taxon>
        <taxon>Euteleostomi</taxon>
        <taxon>Actinopterygii</taxon>
        <taxon>Neopterygii</taxon>
        <taxon>Teleostei</taxon>
        <taxon>Anguilliformes</taxon>
        <taxon>Anguillidae</taxon>
        <taxon>Anguilla</taxon>
    </lineage>
</organism>
<dbReference type="EMBL" id="GBXM01025006">
    <property type="protein sequence ID" value="JAH83571.1"/>
    <property type="molecule type" value="Transcribed_RNA"/>
</dbReference>
<protein>
    <submittedName>
        <fullName evidence="1">Uncharacterized protein</fullName>
    </submittedName>
</protein>
<dbReference type="AlphaFoldDB" id="A0A0E9VGZ1"/>
<sequence>MAIYRGAKCVRNWIPIRVRRAGDCVDESSRTTALLPLYTQISKENLKSSKKASATSGSIAHRVHICS</sequence>
<reference evidence="1" key="1">
    <citation type="submission" date="2014-11" db="EMBL/GenBank/DDBJ databases">
        <authorList>
            <person name="Amaro Gonzalez C."/>
        </authorList>
    </citation>
    <scope>NUCLEOTIDE SEQUENCE</scope>
</reference>
<evidence type="ECO:0000313" key="1">
    <source>
        <dbReference type="EMBL" id="JAH76483.1"/>
    </source>
</evidence>
<accession>A0A0E9VGZ1</accession>
<dbReference type="EMBL" id="GBXM01032094">
    <property type="protein sequence ID" value="JAH76483.1"/>
    <property type="molecule type" value="Transcribed_RNA"/>
</dbReference>